<protein>
    <submittedName>
        <fullName evidence="1">Uncharacterized protein</fullName>
    </submittedName>
</protein>
<comment type="caution">
    <text evidence="1">The sequence shown here is derived from an EMBL/GenBank/DDBJ whole genome shotgun (WGS) entry which is preliminary data.</text>
</comment>
<dbReference type="EMBL" id="VSSQ01001015">
    <property type="protein sequence ID" value="MPM04172.1"/>
    <property type="molecule type" value="Genomic_DNA"/>
</dbReference>
<evidence type="ECO:0000313" key="1">
    <source>
        <dbReference type="EMBL" id="MPM04172.1"/>
    </source>
</evidence>
<gene>
    <name evidence="1" type="ORF">SDC9_50444</name>
</gene>
<accession>A0A644WK46</accession>
<dbReference type="AlphaFoldDB" id="A0A644WK46"/>
<name>A0A644WK46_9ZZZZ</name>
<dbReference type="Gene3D" id="3.40.630.10">
    <property type="entry name" value="Zn peptidases"/>
    <property type="match status" value="1"/>
</dbReference>
<sequence>MHSIESLLATLAVKRSFGSKENDQLLSFCESYSASLGYEVQSQDVSSHSWGGSLSFITLCEESCTVLPSPFSPACTLKAPLLFVSKPSMLSSLDARSSILVLHGTIASQPIDNPTLLSQLVSTKAKAIVCLTGSHASTGLSPFPLIREAGFPIPSCYAPASLLESLLQAKEDRLIVPLQIFSEVKACEGRQLLCFLPEKRPTLLVTAPLDSTHAGAGALFHASSIAVMLHLMSQKLNPGVAFLFSNGQAYGRKKGTAAFLCANIQPCEEVISLTGLGCRQSQLAFQGQESSLASYLQAQGLPSVSTLLQHFDCGLPEVVLTSSNQNMLSCVRDTQLDTRSCIDLEILAKQTQAIGDILVHYRRPV</sequence>
<reference evidence="1" key="1">
    <citation type="submission" date="2019-08" db="EMBL/GenBank/DDBJ databases">
        <authorList>
            <person name="Kucharzyk K."/>
            <person name="Murdoch R.W."/>
            <person name="Higgins S."/>
            <person name="Loffler F."/>
        </authorList>
    </citation>
    <scope>NUCLEOTIDE SEQUENCE</scope>
</reference>
<dbReference type="Gene3D" id="3.50.30.30">
    <property type="match status" value="1"/>
</dbReference>
<proteinExistence type="predicted"/>
<organism evidence="1">
    <name type="scientific">bioreactor metagenome</name>
    <dbReference type="NCBI Taxonomy" id="1076179"/>
    <lineage>
        <taxon>unclassified sequences</taxon>
        <taxon>metagenomes</taxon>
        <taxon>ecological metagenomes</taxon>
    </lineage>
</organism>